<reference evidence="4 5" key="1">
    <citation type="submission" date="2017-07" db="EMBL/GenBank/DDBJ databases">
        <title>Draft genome sequence of aerobic hyperthermophilic archaea, Pyrobaculum aerophilum YKB31 and YKB32.</title>
        <authorList>
            <person name="Mochizuki T."/>
            <person name="Berliner A.J."/>
            <person name="Yoshida-Takashima Y."/>
            <person name="Takaki Y."/>
            <person name="Nunoura T."/>
            <person name="Takai K."/>
        </authorList>
    </citation>
    <scope>NUCLEOTIDE SEQUENCE [LARGE SCALE GENOMIC DNA]</scope>
    <source>
        <strain evidence="2 5">YKB31</strain>
        <strain evidence="3 4">YKB32</strain>
    </source>
</reference>
<dbReference type="EMBL" id="NMUF01000004">
    <property type="protein sequence ID" value="RFA99994.1"/>
    <property type="molecule type" value="Genomic_DNA"/>
</dbReference>
<evidence type="ECO:0000313" key="3">
    <source>
        <dbReference type="EMBL" id="RFA99994.1"/>
    </source>
</evidence>
<comment type="similarity">
    <text evidence="1">Belongs to the UPF0175 family.</text>
</comment>
<dbReference type="InterPro" id="IPR005368">
    <property type="entry name" value="UPF0175"/>
</dbReference>
<evidence type="ECO:0000313" key="5">
    <source>
        <dbReference type="Proteomes" id="UP000257123"/>
    </source>
</evidence>
<evidence type="ECO:0000256" key="1">
    <source>
        <dbReference type="ARBA" id="ARBA00005651"/>
    </source>
</evidence>
<accession>A0A371R3Z8</accession>
<dbReference type="PANTHER" id="PTHR37525:SF1">
    <property type="entry name" value="UPF0175 PROTEIN SSL1255"/>
    <property type="match status" value="1"/>
</dbReference>
<dbReference type="EMBL" id="NMUE01000001">
    <property type="protein sequence ID" value="RFA98503.1"/>
    <property type="molecule type" value="Genomic_DNA"/>
</dbReference>
<evidence type="ECO:0000313" key="2">
    <source>
        <dbReference type="EMBL" id="RFA98503.1"/>
    </source>
</evidence>
<dbReference type="InterPro" id="IPR052264">
    <property type="entry name" value="UPF0175_domain"/>
</dbReference>
<name>A0A371R3Z8_9CREN</name>
<protein>
    <submittedName>
        <fullName evidence="2">Uncharacterized protein</fullName>
    </submittedName>
</protein>
<proteinExistence type="inferred from homology"/>
<evidence type="ECO:0000313" key="4">
    <source>
        <dbReference type="Proteomes" id="UP000256877"/>
    </source>
</evidence>
<dbReference type="PANTHER" id="PTHR37525">
    <property type="entry name" value="UPF0175 PROTEIN SSL1255"/>
    <property type="match status" value="1"/>
</dbReference>
<dbReference type="Pfam" id="PF03683">
    <property type="entry name" value="UPF0175"/>
    <property type="match status" value="1"/>
</dbReference>
<dbReference type="Proteomes" id="UP000257123">
    <property type="component" value="Unassembled WGS sequence"/>
</dbReference>
<comment type="caution">
    <text evidence="2">The sequence shown here is derived from an EMBL/GenBank/DDBJ whole genome shotgun (WGS) entry which is preliminary data.</text>
</comment>
<dbReference type="AlphaFoldDB" id="A0A371R3Z8"/>
<gene>
    <name evidence="2" type="ORF">CGL51_00225</name>
    <name evidence="3" type="ORF">CGL52_02190</name>
</gene>
<dbReference type="Proteomes" id="UP000256877">
    <property type="component" value="Unassembled WGS sequence"/>
</dbReference>
<sequence length="127" mass="14130">MGAVRVEKNEVELADSEAAGRARAKVGGQELELVREVGELLKLASDDELLLYTYALYGGDEKSDVKNSIYRRRIDLAISLLQKGAVSFTLAARLAGLSPFELMEELKKRGVKPFVAEREDLDVINYR</sequence>
<organism evidence="2 5">
    <name type="scientific">Pyrobaculum aerophilum</name>
    <dbReference type="NCBI Taxonomy" id="13773"/>
    <lineage>
        <taxon>Archaea</taxon>
        <taxon>Thermoproteota</taxon>
        <taxon>Thermoprotei</taxon>
        <taxon>Thermoproteales</taxon>
        <taxon>Thermoproteaceae</taxon>
        <taxon>Pyrobaculum</taxon>
    </lineage>
</organism>